<accession>A0AAV7EHX9</accession>
<dbReference type="InterPro" id="IPR035595">
    <property type="entry name" value="UDP_glycos_trans_CS"/>
</dbReference>
<evidence type="ECO:0000313" key="7">
    <source>
        <dbReference type="Proteomes" id="UP000825729"/>
    </source>
</evidence>
<dbReference type="PANTHER" id="PTHR48047:SF107">
    <property type="entry name" value="UDP-GLYCOSYLTRANSFERASE 92A1-LIKE"/>
    <property type="match status" value="1"/>
</dbReference>
<dbReference type="SUPFAM" id="SSF53756">
    <property type="entry name" value="UDP-Glycosyltransferase/glycogen phosphorylase"/>
    <property type="match status" value="1"/>
</dbReference>
<dbReference type="AlphaFoldDB" id="A0AAV7EHX9"/>
<sequence length="489" mass="54902">MEARDHIILFPFMAQGHLIPFVSLAKLLQRRTNCLVTLLSTPLNVQKFRSVLPPDAPIQVHSLPFDASDHGLPLGAENTDGLPFPLWVRLFHASRALRPAFEQFLSDFRRRHGRPPLCVVADFFLGWTLFAARAMGVYHAVFTTCGAYGTAAFISLWGNLPHTKTEEEQFHLPGFPESFRLERSQMSLYMRAADGNDEWSRFFREISPPCFESDALLCNSVAEMEPFGLEVLRGMMKMPVWCIGLTLPPSSLHRHPSSSFSDNRTGKETGISITDCVEWLNTHPPSSVLYISFGSQNTISETQMLKLAEGLESAGHPFIWVVRPPIGHDVNADFREEWLPEGFEERMRERKQGILVRKWAPQLEILAHESTGAFLSHCGWNSVLESMSQGVPIIAWPLASDQFYNSKMMEEELGVSLELTRGLVAEITVQTVVNVTQQVLGKTEKSADMKKKALVVSDMIRASMVEENGKTGSAINAVDEFMRTARSKH</sequence>
<dbReference type="CDD" id="cd03784">
    <property type="entry name" value="GT1_Gtf-like"/>
    <property type="match status" value="1"/>
</dbReference>
<dbReference type="FunFam" id="3.40.50.2000:FF:000064">
    <property type="entry name" value="Glycosyltransferase"/>
    <property type="match status" value="1"/>
</dbReference>
<dbReference type="Pfam" id="PF00201">
    <property type="entry name" value="UDPGT"/>
    <property type="match status" value="1"/>
</dbReference>
<evidence type="ECO:0000256" key="1">
    <source>
        <dbReference type="ARBA" id="ARBA00009995"/>
    </source>
</evidence>
<evidence type="ECO:0000256" key="4">
    <source>
        <dbReference type="RuleBase" id="RU003718"/>
    </source>
</evidence>
<dbReference type="FunFam" id="3.40.50.2000:FF:000103">
    <property type="entry name" value="Glycosyltransferase"/>
    <property type="match status" value="1"/>
</dbReference>
<dbReference type="EMBL" id="JAINDJ010000005">
    <property type="protein sequence ID" value="KAG9447685.1"/>
    <property type="molecule type" value="Genomic_DNA"/>
</dbReference>
<keyword evidence="7" id="KW-1185">Reference proteome</keyword>
<dbReference type="Gene3D" id="3.40.50.2000">
    <property type="entry name" value="Glycogen Phosphorylase B"/>
    <property type="match status" value="2"/>
</dbReference>
<keyword evidence="2 4" id="KW-0328">Glycosyltransferase</keyword>
<dbReference type="PANTHER" id="PTHR48047">
    <property type="entry name" value="GLYCOSYLTRANSFERASE"/>
    <property type="match status" value="1"/>
</dbReference>
<dbReference type="EC" id="2.4.1.-" evidence="5"/>
<reference evidence="6 7" key="1">
    <citation type="submission" date="2021-07" db="EMBL/GenBank/DDBJ databases">
        <title>The Aristolochia fimbriata genome: insights into angiosperm evolution, floral development and chemical biosynthesis.</title>
        <authorList>
            <person name="Jiao Y."/>
        </authorList>
    </citation>
    <scope>NUCLEOTIDE SEQUENCE [LARGE SCALE GENOMIC DNA]</scope>
    <source>
        <strain evidence="6">IBCAS-2021</strain>
        <tissue evidence="6">Leaf</tissue>
    </source>
</reference>
<dbReference type="InterPro" id="IPR002213">
    <property type="entry name" value="UDP_glucos_trans"/>
</dbReference>
<comment type="similarity">
    <text evidence="1 4">Belongs to the UDP-glycosyltransferase family.</text>
</comment>
<evidence type="ECO:0000256" key="3">
    <source>
        <dbReference type="ARBA" id="ARBA00022679"/>
    </source>
</evidence>
<evidence type="ECO:0000256" key="5">
    <source>
        <dbReference type="RuleBase" id="RU362057"/>
    </source>
</evidence>
<dbReference type="Proteomes" id="UP000825729">
    <property type="component" value="Unassembled WGS sequence"/>
</dbReference>
<evidence type="ECO:0000313" key="6">
    <source>
        <dbReference type="EMBL" id="KAG9447685.1"/>
    </source>
</evidence>
<evidence type="ECO:0000256" key="2">
    <source>
        <dbReference type="ARBA" id="ARBA00022676"/>
    </source>
</evidence>
<dbReference type="GO" id="GO:0035251">
    <property type="term" value="F:UDP-glucosyltransferase activity"/>
    <property type="evidence" value="ECO:0007669"/>
    <property type="project" value="TreeGrafter"/>
</dbReference>
<proteinExistence type="inferred from homology"/>
<organism evidence="6 7">
    <name type="scientific">Aristolochia fimbriata</name>
    <name type="common">White veined hardy Dutchman's pipe vine</name>
    <dbReference type="NCBI Taxonomy" id="158543"/>
    <lineage>
        <taxon>Eukaryota</taxon>
        <taxon>Viridiplantae</taxon>
        <taxon>Streptophyta</taxon>
        <taxon>Embryophyta</taxon>
        <taxon>Tracheophyta</taxon>
        <taxon>Spermatophyta</taxon>
        <taxon>Magnoliopsida</taxon>
        <taxon>Magnoliidae</taxon>
        <taxon>Piperales</taxon>
        <taxon>Aristolochiaceae</taxon>
        <taxon>Aristolochia</taxon>
    </lineage>
</organism>
<keyword evidence="3 4" id="KW-0808">Transferase</keyword>
<name>A0AAV7EHX9_ARIFI</name>
<comment type="caution">
    <text evidence="6">The sequence shown here is derived from an EMBL/GenBank/DDBJ whole genome shotgun (WGS) entry which is preliminary data.</text>
</comment>
<dbReference type="PROSITE" id="PS00375">
    <property type="entry name" value="UDPGT"/>
    <property type="match status" value="1"/>
</dbReference>
<protein>
    <recommendedName>
        <fullName evidence="5">Glycosyltransferase</fullName>
        <ecNumber evidence="5">2.4.1.-</ecNumber>
    </recommendedName>
</protein>
<gene>
    <name evidence="6" type="ORF">H6P81_013813</name>
</gene>